<evidence type="ECO:0000256" key="13">
    <source>
        <dbReference type="ARBA" id="ARBA00023273"/>
    </source>
</evidence>
<evidence type="ECO:0000256" key="2">
    <source>
        <dbReference type="ARBA" id="ARBA00004484"/>
    </source>
</evidence>
<evidence type="ECO:0000313" key="15">
    <source>
        <dbReference type="EMBL" id="KAJ3609848.1"/>
    </source>
</evidence>
<evidence type="ECO:0000256" key="1">
    <source>
        <dbReference type="ARBA" id="ARBA00004245"/>
    </source>
</evidence>
<evidence type="ECO:0000256" key="6">
    <source>
        <dbReference type="ARBA" id="ARBA00004624"/>
    </source>
</evidence>
<evidence type="ECO:0000313" key="16">
    <source>
        <dbReference type="Proteomes" id="UP001148018"/>
    </source>
</evidence>
<proteinExistence type="inferred from homology"/>
<dbReference type="AlphaFoldDB" id="A0A9Q0EP17"/>
<evidence type="ECO:0000256" key="8">
    <source>
        <dbReference type="ARBA" id="ARBA00017666"/>
    </source>
</evidence>
<keyword evidence="16" id="KW-1185">Reference proteome</keyword>
<dbReference type="GO" id="GO:0043204">
    <property type="term" value="C:perikaryon"/>
    <property type="evidence" value="ECO:0007669"/>
    <property type="project" value="UniProtKB-SubCell"/>
</dbReference>
<keyword evidence="10" id="KW-0963">Cytoplasm</keyword>
<evidence type="ECO:0000256" key="3">
    <source>
        <dbReference type="ARBA" id="ARBA00004486"/>
    </source>
</evidence>
<dbReference type="GO" id="GO:0030027">
    <property type="term" value="C:lamellipodium"/>
    <property type="evidence" value="ECO:0007669"/>
    <property type="project" value="UniProtKB-SubCell"/>
</dbReference>
<name>A0A9Q0EP17_9TELE</name>
<keyword evidence="12" id="KW-0206">Cytoskeleton</keyword>
<sequence>MSVKWHPLLPSVVQEYEALQRQHDLATVECQRVQEERDQAIQKLNEFQQVSHMVIEEVNAIQEDLEVERSCRQTVEILASKLKRQNRSLKRKSMLLMTSIAELRDELDRVLEEKTQALVDVDAMQGRLRDTREELLKEKHDNSVLMGETVKQKALLQKYNRVSVFAVEEFEVLQENLSLERDLRTEAERFAREMLVEQKKLKRQSQLLVQSAAPGQALQEALREVASLTQEVETQSSLLALLRKKRDVPADIQLVAQGSAGEPETHGVTTYPGEVETHGVTTYPGDVETHGVTTYPGEVETHGVTTYPGDVETHGVTTYPGEVETHGVTTYP</sequence>
<evidence type="ECO:0000256" key="4">
    <source>
        <dbReference type="ARBA" id="ARBA00004489"/>
    </source>
</evidence>
<protein>
    <recommendedName>
        <fullName evidence="8">Shootin-1</fullName>
    </recommendedName>
</protein>
<organism evidence="15 16">
    <name type="scientific">Muraenolepis orangiensis</name>
    <name type="common">Patagonian moray cod</name>
    <dbReference type="NCBI Taxonomy" id="630683"/>
    <lineage>
        <taxon>Eukaryota</taxon>
        <taxon>Metazoa</taxon>
        <taxon>Chordata</taxon>
        <taxon>Craniata</taxon>
        <taxon>Vertebrata</taxon>
        <taxon>Euteleostomi</taxon>
        <taxon>Actinopterygii</taxon>
        <taxon>Neopterygii</taxon>
        <taxon>Teleostei</taxon>
        <taxon>Neoteleostei</taxon>
        <taxon>Acanthomorphata</taxon>
        <taxon>Zeiogadaria</taxon>
        <taxon>Gadariae</taxon>
        <taxon>Gadiformes</taxon>
        <taxon>Muraenolepidoidei</taxon>
        <taxon>Muraenolepididae</taxon>
        <taxon>Muraenolepis</taxon>
    </lineage>
</organism>
<dbReference type="OrthoDB" id="6111338at2759"/>
<evidence type="ECO:0000256" key="9">
    <source>
        <dbReference type="ARBA" id="ARBA00022473"/>
    </source>
</evidence>
<evidence type="ECO:0000256" key="7">
    <source>
        <dbReference type="ARBA" id="ARBA00010041"/>
    </source>
</evidence>
<comment type="similarity">
    <text evidence="7">Belongs to the shootin family.</text>
</comment>
<dbReference type="GO" id="GO:0005737">
    <property type="term" value="C:cytoplasm"/>
    <property type="evidence" value="ECO:0007669"/>
    <property type="project" value="TreeGrafter"/>
</dbReference>
<dbReference type="GO" id="GO:0044295">
    <property type="term" value="C:axonal growth cone"/>
    <property type="evidence" value="ECO:0007669"/>
    <property type="project" value="TreeGrafter"/>
</dbReference>
<keyword evidence="11 14" id="KW-0175">Coiled coil</keyword>
<feature type="coiled-coil region" evidence="14">
    <location>
        <begin position="16"/>
        <end position="120"/>
    </location>
</feature>
<dbReference type="GO" id="GO:2001224">
    <property type="term" value="P:positive regulation of neuron migration"/>
    <property type="evidence" value="ECO:0007669"/>
    <property type="project" value="TreeGrafter"/>
</dbReference>
<dbReference type="PANTHER" id="PTHR46606">
    <property type="entry name" value="SHOOTIN-1"/>
    <property type="match status" value="1"/>
</dbReference>
<dbReference type="EMBL" id="JANIIK010000038">
    <property type="protein sequence ID" value="KAJ3609848.1"/>
    <property type="molecule type" value="Genomic_DNA"/>
</dbReference>
<evidence type="ECO:0000256" key="11">
    <source>
        <dbReference type="ARBA" id="ARBA00023054"/>
    </source>
</evidence>
<evidence type="ECO:0000256" key="5">
    <source>
        <dbReference type="ARBA" id="ARBA00004510"/>
    </source>
</evidence>
<dbReference type="Proteomes" id="UP001148018">
    <property type="component" value="Unassembled WGS sequence"/>
</dbReference>
<evidence type="ECO:0000256" key="10">
    <source>
        <dbReference type="ARBA" id="ARBA00022490"/>
    </source>
</evidence>
<comment type="caution">
    <text evidence="15">The sequence shown here is derived from an EMBL/GenBank/DDBJ whole genome shotgun (WGS) entry which is preliminary data.</text>
</comment>
<gene>
    <name evidence="15" type="ORF">NHX12_021942</name>
</gene>
<keyword evidence="9" id="KW-0217">Developmental protein</keyword>
<dbReference type="PANTHER" id="PTHR46606:SF3">
    <property type="entry name" value="SHOOTIN-1"/>
    <property type="match status" value="1"/>
</dbReference>
<dbReference type="GO" id="GO:0030175">
    <property type="term" value="C:filopodium"/>
    <property type="evidence" value="ECO:0007669"/>
    <property type="project" value="UniProtKB-SubCell"/>
</dbReference>
<evidence type="ECO:0000256" key="14">
    <source>
        <dbReference type="SAM" id="Coils"/>
    </source>
</evidence>
<keyword evidence="13" id="KW-0966">Cell projection</keyword>
<evidence type="ECO:0000256" key="12">
    <source>
        <dbReference type="ARBA" id="ARBA00023212"/>
    </source>
</evidence>
<dbReference type="GO" id="GO:0048812">
    <property type="term" value="P:neuron projection morphogenesis"/>
    <property type="evidence" value="ECO:0007669"/>
    <property type="project" value="TreeGrafter"/>
</dbReference>
<comment type="subcellular location">
    <subcellularLocation>
        <location evidence="4">Cell projection</location>
        <location evidence="4">Axon</location>
    </subcellularLocation>
    <subcellularLocation>
        <location evidence="3">Cell projection</location>
        <location evidence="3">Filopodium</location>
    </subcellularLocation>
    <subcellularLocation>
        <location evidence="6">Cell projection</location>
        <location evidence="6">Growth cone</location>
    </subcellularLocation>
    <subcellularLocation>
        <location evidence="5">Cell projection</location>
        <location evidence="5">Lamellipodium</location>
    </subcellularLocation>
    <subcellularLocation>
        <location evidence="1">Cytoplasm</location>
        <location evidence="1">Cytoskeleton</location>
    </subcellularLocation>
    <subcellularLocation>
        <location evidence="2">Perikaryon</location>
    </subcellularLocation>
</comment>
<dbReference type="GO" id="GO:0005856">
    <property type="term" value="C:cytoskeleton"/>
    <property type="evidence" value="ECO:0007669"/>
    <property type="project" value="UniProtKB-SubCell"/>
</dbReference>
<accession>A0A9Q0EP17</accession>
<dbReference type="InterPro" id="IPR024849">
    <property type="entry name" value="Shootin-1"/>
</dbReference>
<reference evidence="15" key="1">
    <citation type="submission" date="2022-07" db="EMBL/GenBank/DDBJ databases">
        <title>Chromosome-level genome of Muraenolepis orangiensis.</title>
        <authorList>
            <person name="Kim J."/>
        </authorList>
    </citation>
    <scope>NUCLEOTIDE SEQUENCE</scope>
    <source>
        <strain evidence="15">KU_S4_2022</strain>
        <tissue evidence="15">Muscle</tissue>
    </source>
</reference>
<feature type="non-terminal residue" evidence="15">
    <location>
        <position position="332"/>
    </location>
</feature>